<protein>
    <submittedName>
        <fullName evidence="1">Uncharacterized protein</fullName>
    </submittedName>
</protein>
<evidence type="ECO:0000313" key="1">
    <source>
        <dbReference type="EMBL" id="KXZ59090.1"/>
    </source>
</evidence>
<dbReference type="EMBL" id="LRAD01000050">
    <property type="protein sequence ID" value="KXZ59090.1"/>
    <property type="molecule type" value="Genomic_DNA"/>
</dbReference>
<reference evidence="1 2" key="1">
    <citation type="submission" date="2016-01" db="EMBL/GenBank/DDBJ databases">
        <title>Draft genome sequences of Microbacterium laevaniformans LCDC 91-0039 and the type strain of Microbacterium hominis LCDC 84-209.</title>
        <authorList>
            <person name="Bernier A.-M."/>
            <person name="Bernard K."/>
        </authorList>
    </citation>
    <scope>NUCLEOTIDE SEQUENCE [LARGE SCALE GENOMIC DNA]</scope>
    <source>
        <strain evidence="1 2">LCDC 91-0039</strain>
    </source>
</reference>
<keyword evidence="2" id="KW-1185">Reference proteome</keyword>
<dbReference type="PATRIC" id="fig|36807.3.peg.2420"/>
<name>A0A150HBR3_9MICO</name>
<dbReference type="Proteomes" id="UP000075357">
    <property type="component" value="Unassembled WGS sequence"/>
</dbReference>
<sequence length="165" mass="17645">MGMDVYGKNPTAEVGQYFRNSVWGWHPLADYLTAAHPALTAGCTYWHSNDGDGLDDAGALALADALDADLANGTVALYEAERSVYLAALPMEECWLCSGTGVRTDEIGVQNGLDKPRDPVTGRGGCNACSGTGQTEPSARHYPFEVANVAEFARFARHSGGFEIW</sequence>
<proteinExistence type="predicted"/>
<accession>A0A150HBR3</accession>
<evidence type="ECO:0000313" key="2">
    <source>
        <dbReference type="Proteomes" id="UP000075357"/>
    </source>
</evidence>
<dbReference type="STRING" id="36807.Mlaev_02379"/>
<organism evidence="1 2">
    <name type="scientific">Microbacterium laevaniformans</name>
    <dbReference type="NCBI Taxonomy" id="36807"/>
    <lineage>
        <taxon>Bacteria</taxon>
        <taxon>Bacillati</taxon>
        <taxon>Actinomycetota</taxon>
        <taxon>Actinomycetes</taxon>
        <taxon>Micrococcales</taxon>
        <taxon>Microbacteriaceae</taxon>
        <taxon>Microbacterium</taxon>
    </lineage>
</organism>
<dbReference type="AlphaFoldDB" id="A0A150HBR3"/>
<comment type="caution">
    <text evidence="1">The sequence shown here is derived from an EMBL/GenBank/DDBJ whole genome shotgun (WGS) entry which is preliminary data.</text>
</comment>
<dbReference type="RefSeq" id="WP_058633113.1">
    <property type="nucleotide sequence ID" value="NZ_LRAD01000050.1"/>
</dbReference>
<gene>
    <name evidence="1" type="ORF">Mlaev_02379</name>
</gene>